<dbReference type="InterPro" id="IPR046679">
    <property type="entry name" value="DUF6549"/>
</dbReference>
<protein>
    <submittedName>
        <fullName evidence="2">Mid2 like cell wall stress sensor</fullName>
    </submittedName>
</protein>
<keyword evidence="1" id="KW-0812">Transmembrane</keyword>
<reference evidence="2" key="1">
    <citation type="journal article" date="2021" name="Proc. Natl. Acad. Sci. U.S.A.">
        <title>A Catalog of Tens of Thousands of Viruses from Human Metagenomes Reveals Hidden Associations with Chronic Diseases.</title>
        <authorList>
            <person name="Tisza M.J."/>
            <person name="Buck C.B."/>
        </authorList>
    </citation>
    <scope>NUCLEOTIDE SEQUENCE</scope>
    <source>
        <strain evidence="2">CtETl1</strain>
    </source>
</reference>
<keyword evidence="1" id="KW-0472">Membrane</keyword>
<sequence>MQKFSVIVISRLTRITMAWLTLGSESRSVLASMRFRNTLTSNSWGMKKNLRYIGIVIAVILAIAAFVWLFESRQKRAEKELREQFNQLALNYAPAKRDTIRDSVKVITQQVLMMPPDEYRSYAIDRQLLKDINLQVKQIVADQRTVVVTADSVKTKRRNHIYSYSDAWLNFRLNTADSILTYKARDSLQTIIARQFKHKFLFWKWGTKGYQVKVINFNPHSTISYNNYIQVTE</sequence>
<feature type="transmembrane region" description="Helical" evidence="1">
    <location>
        <begin position="50"/>
        <end position="70"/>
    </location>
</feature>
<evidence type="ECO:0000256" key="1">
    <source>
        <dbReference type="SAM" id="Phobius"/>
    </source>
</evidence>
<dbReference type="Pfam" id="PF20186">
    <property type="entry name" value="DUF6549"/>
    <property type="match status" value="1"/>
</dbReference>
<name>A0A8S5QTZ4_9CAUD</name>
<accession>A0A8S5QTZ4</accession>
<proteinExistence type="predicted"/>
<evidence type="ECO:0000313" key="2">
    <source>
        <dbReference type="EMBL" id="DAE22299.1"/>
    </source>
</evidence>
<dbReference type="EMBL" id="BK015731">
    <property type="protein sequence ID" value="DAE22299.1"/>
    <property type="molecule type" value="Genomic_DNA"/>
</dbReference>
<organism evidence="2">
    <name type="scientific">Siphoviridae sp. ctETl1</name>
    <dbReference type="NCBI Taxonomy" id="2826207"/>
    <lineage>
        <taxon>Viruses</taxon>
        <taxon>Duplodnaviria</taxon>
        <taxon>Heunggongvirae</taxon>
        <taxon>Uroviricota</taxon>
        <taxon>Caudoviricetes</taxon>
    </lineage>
</organism>
<keyword evidence="1" id="KW-1133">Transmembrane helix</keyword>